<name>A0A1Y5F9P1_9BACT</name>
<sequence>MEDLDLDEKEEYQELEVQQSYEPESNGHVEDLYGTYLSAEISLFGKAVMLFMLVSFAFAICLLVFSYTPWGIEFLRGLKIKII</sequence>
<dbReference type="EMBL" id="MAAO01000011">
    <property type="protein sequence ID" value="OUR94140.1"/>
    <property type="molecule type" value="Genomic_DNA"/>
</dbReference>
<organism evidence="2 3">
    <name type="scientific">Halobacteriovorax marinus</name>
    <dbReference type="NCBI Taxonomy" id="97084"/>
    <lineage>
        <taxon>Bacteria</taxon>
        <taxon>Pseudomonadati</taxon>
        <taxon>Bdellovibrionota</taxon>
        <taxon>Bacteriovoracia</taxon>
        <taxon>Bacteriovoracales</taxon>
        <taxon>Halobacteriovoraceae</taxon>
        <taxon>Halobacteriovorax</taxon>
    </lineage>
</organism>
<keyword evidence="1" id="KW-1133">Transmembrane helix</keyword>
<dbReference type="Proteomes" id="UP000196531">
    <property type="component" value="Unassembled WGS sequence"/>
</dbReference>
<gene>
    <name evidence="2" type="ORF">A9Q84_17675</name>
</gene>
<dbReference type="AlphaFoldDB" id="A0A1Y5F9P1"/>
<comment type="caution">
    <text evidence="2">The sequence shown here is derived from an EMBL/GenBank/DDBJ whole genome shotgun (WGS) entry which is preliminary data.</text>
</comment>
<evidence type="ECO:0008006" key="4">
    <source>
        <dbReference type="Google" id="ProtNLM"/>
    </source>
</evidence>
<evidence type="ECO:0000313" key="3">
    <source>
        <dbReference type="Proteomes" id="UP000196531"/>
    </source>
</evidence>
<evidence type="ECO:0000256" key="1">
    <source>
        <dbReference type="SAM" id="Phobius"/>
    </source>
</evidence>
<evidence type="ECO:0000313" key="2">
    <source>
        <dbReference type="EMBL" id="OUR94140.1"/>
    </source>
</evidence>
<keyword evidence="1" id="KW-0812">Transmembrane</keyword>
<feature type="transmembrane region" description="Helical" evidence="1">
    <location>
        <begin position="47"/>
        <end position="70"/>
    </location>
</feature>
<keyword evidence="1" id="KW-0472">Membrane</keyword>
<proteinExistence type="predicted"/>
<protein>
    <recommendedName>
        <fullName evidence="4">Transmembrane protein</fullName>
    </recommendedName>
</protein>
<accession>A0A1Y5F9P1</accession>
<reference evidence="3" key="1">
    <citation type="journal article" date="2017" name="Proc. Natl. Acad. Sci. U.S.A.">
        <title>Simulation of Deepwater Horizon oil plume reveals substrate specialization within a complex community of hydrocarbon-degraders.</title>
        <authorList>
            <person name="Hu P."/>
            <person name="Dubinsky E.A."/>
            <person name="Probst A.J."/>
            <person name="Wang J."/>
            <person name="Sieber C.M.K."/>
            <person name="Tom L.M."/>
            <person name="Gardinali P."/>
            <person name="Banfield J.F."/>
            <person name="Atlas R.M."/>
            <person name="Andersen G.L."/>
        </authorList>
    </citation>
    <scope>NUCLEOTIDE SEQUENCE [LARGE SCALE GENOMIC DNA]</scope>
</reference>